<evidence type="ECO:0000256" key="2">
    <source>
        <dbReference type="ARBA" id="ARBA00023157"/>
    </source>
</evidence>
<dbReference type="GO" id="GO:0071944">
    <property type="term" value="C:cell periphery"/>
    <property type="evidence" value="ECO:0007669"/>
    <property type="project" value="TreeGrafter"/>
</dbReference>
<dbReference type="SUPFAM" id="SSF82895">
    <property type="entry name" value="TSP-1 type 1 repeat"/>
    <property type="match status" value="1"/>
</dbReference>
<evidence type="ECO:0000313" key="5">
    <source>
        <dbReference type="Proteomes" id="UP000683360"/>
    </source>
</evidence>
<gene>
    <name evidence="4" type="ORF">MEDL_22384</name>
</gene>
<evidence type="ECO:0000256" key="1">
    <source>
        <dbReference type="ARBA" id="ARBA00022737"/>
    </source>
</evidence>
<dbReference type="SMART" id="SM00209">
    <property type="entry name" value="TSP1"/>
    <property type="match status" value="1"/>
</dbReference>
<dbReference type="EMBL" id="CAJPWZ010001104">
    <property type="protein sequence ID" value="CAG2208152.1"/>
    <property type="molecule type" value="Genomic_DNA"/>
</dbReference>
<dbReference type="InterPro" id="IPR000884">
    <property type="entry name" value="TSP1_rpt"/>
</dbReference>
<proteinExistence type="predicted"/>
<dbReference type="Pfam" id="PF00090">
    <property type="entry name" value="TSP_1"/>
    <property type="match status" value="1"/>
</dbReference>
<evidence type="ECO:0000259" key="3">
    <source>
        <dbReference type="Pfam" id="PF07699"/>
    </source>
</evidence>
<dbReference type="Pfam" id="PF07699">
    <property type="entry name" value="Ephrin_rec_like"/>
    <property type="match status" value="1"/>
</dbReference>
<dbReference type="InterPro" id="IPR038877">
    <property type="entry name" value="THSD1"/>
</dbReference>
<dbReference type="PANTHER" id="PTHR16311:SF3">
    <property type="entry name" value="THROMBOSPONDIN TYPE-1 DOMAIN-CONTAINING PROTEIN 1"/>
    <property type="match status" value="1"/>
</dbReference>
<organism evidence="4 5">
    <name type="scientific">Mytilus edulis</name>
    <name type="common">Blue mussel</name>
    <dbReference type="NCBI Taxonomy" id="6550"/>
    <lineage>
        <taxon>Eukaryota</taxon>
        <taxon>Metazoa</taxon>
        <taxon>Spiralia</taxon>
        <taxon>Lophotrochozoa</taxon>
        <taxon>Mollusca</taxon>
        <taxon>Bivalvia</taxon>
        <taxon>Autobranchia</taxon>
        <taxon>Pteriomorphia</taxon>
        <taxon>Mytilida</taxon>
        <taxon>Mytiloidea</taxon>
        <taxon>Mytilidae</taxon>
        <taxon>Mytilinae</taxon>
        <taxon>Mytilus</taxon>
    </lineage>
</organism>
<sequence length="267" mass="29367">MVVPLMLKLKLFANLTQNNTGSPKRLKKAIHVGRISIDMGQQHYFARDCACILYSGKRNAMKEPVLTWNRQGCVVSNVLGCRVNDKTCISCPRVACSPGSWSADGIPPCSYCPKGTYQDIYGGNKCEICPNSTTTELDGATDVKHCIGRGFTGRISQLNIFDKDTELLPFKSCLNNEMGNILSWKDFEDLVAPDIIIDVPSDCDVDGEWGEWGNWSSCSLTCGYGTMTRVRHCNSPSPDNGGSYCIGNNSEYDTCMDEECLGTYVTT</sequence>
<comment type="caution">
    <text evidence="4">The sequence shown here is derived from an EMBL/GenBank/DDBJ whole genome shotgun (WGS) entry which is preliminary data.</text>
</comment>
<feature type="domain" description="Tyrosine-protein kinase ephrin type A/B receptor-like" evidence="3">
    <location>
        <begin position="99"/>
        <end position="146"/>
    </location>
</feature>
<keyword evidence="1" id="KW-0677">Repeat</keyword>
<dbReference type="OrthoDB" id="6160103at2759"/>
<dbReference type="Proteomes" id="UP000683360">
    <property type="component" value="Unassembled WGS sequence"/>
</dbReference>
<accession>A0A8S3RJ56</accession>
<dbReference type="Gene3D" id="2.10.50.10">
    <property type="entry name" value="Tumor Necrosis Factor Receptor, subunit A, domain 2"/>
    <property type="match status" value="1"/>
</dbReference>
<dbReference type="PRINTS" id="PR01705">
    <property type="entry name" value="TSP1REPEAT"/>
</dbReference>
<dbReference type="PANTHER" id="PTHR16311">
    <property type="entry name" value="THROMBOSPONDIN TYPE I DOMAIN-CONTAINING 1"/>
    <property type="match status" value="1"/>
</dbReference>
<protein>
    <recommendedName>
        <fullName evidence="3">Tyrosine-protein kinase ephrin type A/B receptor-like domain-containing protein</fullName>
    </recommendedName>
</protein>
<name>A0A8S3RJ56_MYTED</name>
<evidence type="ECO:0000313" key="4">
    <source>
        <dbReference type="EMBL" id="CAG2208152.1"/>
    </source>
</evidence>
<dbReference type="InterPro" id="IPR036383">
    <property type="entry name" value="TSP1_rpt_sf"/>
</dbReference>
<keyword evidence="5" id="KW-1185">Reference proteome</keyword>
<dbReference type="SMART" id="SM01411">
    <property type="entry name" value="Ephrin_rec_like"/>
    <property type="match status" value="1"/>
</dbReference>
<dbReference type="FunFam" id="2.20.100.10:FF:000007">
    <property type="entry name" value="Thrombospondin 1"/>
    <property type="match status" value="1"/>
</dbReference>
<dbReference type="PROSITE" id="PS50092">
    <property type="entry name" value="TSP1"/>
    <property type="match status" value="1"/>
</dbReference>
<keyword evidence="2" id="KW-1015">Disulfide bond</keyword>
<reference evidence="4" key="1">
    <citation type="submission" date="2021-03" db="EMBL/GenBank/DDBJ databases">
        <authorList>
            <person name="Bekaert M."/>
        </authorList>
    </citation>
    <scope>NUCLEOTIDE SEQUENCE</scope>
</reference>
<dbReference type="Gene3D" id="2.20.100.10">
    <property type="entry name" value="Thrombospondin type-1 (TSP1) repeat"/>
    <property type="match status" value="1"/>
</dbReference>
<dbReference type="AlphaFoldDB" id="A0A8S3RJ56"/>
<dbReference type="InterPro" id="IPR011641">
    <property type="entry name" value="Tyr-kin_ephrin_A/B_rcpt-like"/>
</dbReference>